<comment type="caution">
    <text evidence="1">The sequence shown here is derived from an EMBL/GenBank/DDBJ whole genome shotgun (WGS) entry which is preliminary data.</text>
</comment>
<reference evidence="1 2" key="1">
    <citation type="submission" date="2023-11" db="EMBL/GenBank/DDBJ databases">
        <title>Halocaridina rubra genome assembly.</title>
        <authorList>
            <person name="Smith C."/>
        </authorList>
    </citation>
    <scope>NUCLEOTIDE SEQUENCE [LARGE SCALE GENOMIC DNA]</scope>
    <source>
        <strain evidence="1">EP-1</strain>
        <tissue evidence="1">Whole</tissue>
    </source>
</reference>
<name>A0AAN8ZUB3_HALRR</name>
<feature type="non-terminal residue" evidence="1">
    <location>
        <position position="1"/>
    </location>
</feature>
<dbReference type="Proteomes" id="UP001381693">
    <property type="component" value="Unassembled WGS sequence"/>
</dbReference>
<accession>A0AAN8ZUB3</accession>
<keyword evidence="2" id="KW-1185">Reference proteome</keyword>
<organism evidence="1 2">
    <name type="scientific">Halocaridina rubra</name>
    <name type="common">Hawaiian red shrimp</name>
    <dbReference type="NCBI Taxonomy" id="373956"/>
    <lineage>
        <taxon>Eukaryota</taxon>
        <taxon>Metazoa</taxon>
        <taxon>Ecdysozoa</taxon>
        <taxon>Arthropoda</taxon>
        <taxon>Crustacea</taxon>
        <taxon>Multicrustacea</taxon>
        <taxon>Malacostraca</taxon>
        <taxon>Eumalacostraca</taxon>
        <taxon>Eucarida</taxon>
        <taxon>Decapoda</taxon>
        <taxon>Pleocyemata</taxon>
        <taxon>Caridea</taxon>
        <taxon>Atyoidea</taxon>
        <taxon>Atyidae</taxon>
        <taxon>Halocaridina</taxon>
    </lineage>
</organism>
<protein>
    <submittedName>
        <fullName evidence="1">Uncharacterized protein</fullName>
    </submittedName>
</protein>
<proteinExistence type="predicted"/>
<dbReference type="EMBL" id="JAXCGZ010021795">
    <property type="protein sequence ID" value="KAK7043821.1"/>
    <property type="molecule type" value="Genomic_DNA"/>
</dbReference>
<gene>
    <name evidence="1" type="ORF">SK128_027808</name>
</gene>
<evidence type="ECO:0000313" key="1">
    <source>
        <dbReference type="EMBL" id="KAK7043821.1"/>
    </source>
</evidence>
<evidence type="ECO:0000313" key="2">
    <source>
        <dbReference type="Proteomes" id="UP001381693"/>
    </source>
</evidence>
<dbReference type="AlphaFoldDB" id="A0AAN8ZUB3"/>
<sequence length="63" mass="7486">DYIIREVWKYIKKGLLFKVSLITNKAINHPKSIMHEDEYNDVLLLPQHMMSLLQRLEQGFKSA</sequence>